<dbReference type="InterPro" id="IPR018044">
    <property type="entry name" value="Peptidase_S11"/>
</dbReference>
<proteinExistence type="inferred from homology"/>
<dbReference type="InterPro" id="IPR012338">
    <property type="entry name" value="Beta-lactam/transpept-like"/>
</dbReference>
<dbReference type="EMBL" id="QBKR01000029">
    <property type="protein sequence ID" value="PTX53076.1"/>
    <property type="molecule type" value="Genomic_DNA"/>
</dbReference>
<evidence type="ECO:0000256" key="9">
    <source>
        <dbReference type="ARBA" id="ARBA00022960"/>
    </source>
</evidence>
<keyword evidence="11" id="KW-0961">Cell wall biogenesis/degradation</keyword>
<dbReference type="RefSeq" id="WP_170109717.1">
    <property type="nucleotide sequence ID" value="NZ_QBKR01000029.1"/>
</dbReference>
<evidence type="ECO:0000259" key="16">
    <source>
        <dbReference type="SMART" id="SM00936"/>
    </source>
</evidence>
<evidence type="ECO:0000256" key="10">
    <source>
        <dbReference type="ARBA" id="ARBA00022984"/>
    </source>
</evidence>
<dbReference type="Gene3D" id="2.60.410.10">
    <property type="entry name" value="D-Ala-D-Ala carboxypeptidase, C-terminal domain"/>
    <property type="match status" value="1"/>
</dbReference>
<evidence type="ECO:0000256" key="4">
    <source>
        <dbReference type="ARBA" id="ARBA00012448"/>
    </source>
</evidence>
<evidence type="ECO:0000256" key="11">
    <source>
        <dbReference type="ARBA" id="ARBA00023316"/>
    </source>
</evidence>
<dbReference type="GO" id="GO:0009002">
    <property type="term" value="F:serine-type D-Ala-D-Ala carboxypeptidase activity"/>
    <property type="evidence" value="ECO:0007669"/>
    <property type="project" value="UniProtKB-EC"/>
</dbReference>
<dbReference type="GO" id="GO:0071555">
    <property type="term" value="P:cell wall organization"/>
    <property type="evidence" value="ECO:0007669"/>
    <property type="project" value="UniProtKB-KW"/>
</dbReference>
<dbReference type="InterPro" id="IPR037167">
    <property type="entry name" value="Peptidase_S11_C_sf"/>
</dbReference>
<feature type="binding site" evidence="14">
    <location>
        <position position="248"/>
    </location>
    <ligand>
        <name>substrate</name>
    </ligand>
</feature>
<dbReference type="Gene3D" id="3.40.710.10">
    <property type="entry name" value="DD-peptidase/beta-lactamase superfamily"/>
    <property type="match status" value="1"/>
</dbReference>
<keyword evidence="5 17" id="KW-0121">Carboxypeptidase</keyword>
<feature type="active site" evidence="13">
    <location>
        <position position="127"/>
    </location>
</feature>
<sequence>MVGTKRKSVILFFVLLLFAVVLGPVPAEGASSDHLPEIEARSYVLVEIKTGRILAGSRENRTYPPASLTKIMTEYLVLKAVKQNRIRWDDKVKVSSRAAGIGEAQVYLRAGEEQTVKELFTAVAVYSANDAAVALAEYIAGSETAFVEKMNREAKRLGLKKSHFTNCTGLPKHRYPDPPEIEGGHHMSAMDIANLTRQLLKDYPQVTEITALPTFQFRVGEKRERKLVNRNKMLFDLPYHYEGVNGVKTGFTTRAGYNFVGSADKKGMQVVTVVMGTDSDRRRFTETKKLLDYAYEQYRMAPILSKGKIIPGHDRVSVRGGAETQVPIVLEETRVLPVRSGDDNYSVRVNLKNHLGAPVEAGTVVGKAHILHEGRKIQDVPPVRMVAKESVEEAGWITLIFRFVSGWFR</sequence>
<dbReference type="PANTHER" id="PTHR21581">
    <property type="entry name" value="D-ALANYL-D-ALANINE CARBOXYPEPTIDASE"/>
    <property type="match status" value="1"/>
</dbReference>
<evidence type="ECO:0000256" key="13">
    <source>
        <dbReference type="PIRSR" id="PIRSR618044-1"/>
    </source>
</evidence>
<keyword evidence="8" id="KW-0378">Hydrolase</keyword>
<feature type="domain" description="Peptidase S11 D-Ala-D-Ala carboxypeptidase A C-terminal" evidence="16">
    <location>
        <begin position="298"/>
        <end position="393"/>
    </location>
</feature>
<dbReference type="Pfam" id="PF00768">
    <property type="entry name" value="Peptidase_S11"/>
    <property type="match status" value="1"/>
</dbReference>
<comment type="similarity">
    <text evidence="3 15">Belongs to the peptidase S11 family.</text>
</comment>
<evidence type="ECO:0000256" key="3">
    <source>
        <dbReference type="ARBA" id="ARBA00007164"/>
    </source>
</evidence>
<feature type="active site" description="Proton acceptor" evidence="13">
    <location>
        <position position="67"/>
    </location>
</feature>
<dbReference type="InterPro" id="IPR001967">
    <property type="entry name" value="Peptidase_S11_N"/>
</dbReference>
<dbReference type="AlphaFoldDB" id="A0A2T6BAM2"/>
<evidence type="ECO:0000256" key="14">
    <source>
        <dbReference type="PIRSR" id="PIRSR618044-2"/>
    </source>
</evidence>
<dbReference type="GO" id="GO:0006508">
    <property type="term" value="P:proteolysis"/>
    <property type="evidence" value="ECO:0007669"/>
    <property type="project" value="UniProtKB-KW"/>
</dbReference>
<dbReference type="UniPathway" id="UPA00219"/>
<comment type="caution">
    <text evidence="17">The sequence shown here is derived from an EMBL/GenBank/DDBJ whole genome shotgun (WGS) entry which is preliminary data.</text>
</comment>
<dbReference type="InterPro" id="IPR015956">
    <property type="entry name" value="Peniciliin-bd_prot_C_sf"/>
</dbReference>
<dbReference type="Proteomes" id="UP000244240">
    <property type="component" value="Unassembled WGS sequence"/>
</dbReference>
<dbReference type="Pfam" id="PF07943">
    <property type="entry name" value="PBP5_C"/>
    <property type="match status" value="1"/>
</dbReference>
<evidence type="ECO:0000313" key="17">
    <source>
        <dbReference type="EMBL" id="PTX53076.1"/>
    </source>
</evidence>
<evidence type="ECO:0000256" key="8">
    <source>
        <dbReference type="ARBA" id="ARBA00022801"/>
    </source>
</evidence>
<accession>A0A2T6BAM2</accession>
<evidence type="ECO:0000256" key="15">
    <source>
        <dbReference type="RuleBase" id="RU004016"/>
    </source>
</evidence>
<comment type="pathway">
    <text evidence="2">Cell wall biogenesis; peptidoglycan biosynthesis.</text>
</comment>
<comment type="catalytic activity">
    <reaction evidence="12">
        <text>Preferential cleavage: (Ac)2-L-Lys-D-Ala-|-D-Ala. Also transpeptidation of peptidyl-alanyl moieties that are N-acyl substituents of D-alanine.</text>
        <dbReference type="EC" id="3.4.16.4"/>
    </reaction>
</comment>
<keyword evidence="9" id="KW-0133">Cell shape</keyword>
<evidence type="ECO:0000256" key="2">
    <source>
        <dbReference type="ARBA" id="ARBA00004752"/>
    </source>
</evidence>
<name>A0A2T6BAM2_9BACL</name>
<organism evidence="17 18">
    <name type="scientific">Melghirimyces profundicolus</name>
    <dbReference type="NCBI Taxonomy" id="1242148"/>
    <lineage>
        <taxon>Bacteria</taxon>
        <taxon>Bacillati</taxon>
        <taxon>Bacillota</taxon>
        <taxon>Bacilli</taxon>
        <taxon>Bacillales</taxon>
        <taxon>Thermoactinomycetaceae</taxon>
        <taxon>Melghirimyces</taxon>
    </lineage>
</organism>
<dbReference type="GO" id="GO:0008360">
    <property type="term" value="P:regulation of cell shape"/>
    <property type="evidence" value="ECO:0007669"/>
    <property type="project" value="UniProtKB-KW"/>
</dbReference>
<keyword evidence="6" id="KW-0645">Protease</keyword>
<dbReference type="PANTHER" id="PTHR21581:SF11">
    <property type="entry name" value="D-ALANYL-D-ALANINE CARBOXYPEPTIDASE DACA"/>
    <property type="match status" value="1"/>
</dbReference>
<protein>
    <recommendedName>
        <fullName evidence="4">serine-type D-Ala-D-Ala carboxypeptidase</fullName>
        <ecNumber evidence="4">3.4.16.4</ecNumber>
    </recommendedName>
</protein>
<evidence type="ECO:0000256" key="12">
    <source>
        <dbReference type="ARBA" id="ARBA00034000"/>
    </source>
</evidence>
<dbReference type="EC" id="3.4.16.4" evidence="4"/>
<feature type="active site" description="Proton acceptor" evidence="13">
    <location>
        <position position="70"/>
    </location>
</feature>
<keyword evidence="10" id="KW-0573">Peptidoglycan synthesis</keyword>
<evidence type="ECO:0000256" key="6">
    <source>
        <dbReference type="ARBA" id="ARBA00022670"/>
    </source>
</evidence>
<dbReference type="SMART" id="SM00936">
    <property type="entry name" value="PBP5_C"/>
    <property type="match status" value="1"/>
</dbReference>
<evidence type="ECO:0000256" key="7">
    <source>
        <dbReference type="ARBA" id="ARBA00022729"/>
    </source>
</evidence>
<evidence type="ECO:0000313" key="18">
    <source>
        <dbReference type="Proteomes" id="UP000244240"/>
    </source>
</evidence>
<evidence type="ECO:0000256" key="1">
    <source>
        <dbReference type="ARBA" id="ARBA00003217"/>
    </source>
</evidence>
<dbReference type="PRINTS" id="PR00725">
    <property type="entry name" value="DADACBPTASE1"/>
</dbReference>
<keyword evidence="18" id="KW-1185">Reference proteome</keyword>
<evidence type="ECO:0000256" key="5">
    <source>
        <dbReference type="ARBA" id="ARBA00022645"/>
    </source>
</evidence>
<dbReference type="InterPro" id="IPR012907">
    <property type="entry name" value="Peptidase_S11_C"/>
</dbReference>
<dbReference type="SUPFAM" id="SSF69189">
    <property type="entry name" value="Penicillin-binding protein associated domain"/>
    <property type="match status" value="1"/>
</dbReference>
<comment type="function">
    <text evidence="1">Removes C-terminal D-alanyl residues from sugar-peptide cell wall precursors.</text>
</comment>
<gene>
    <name evidence="17" type="ORF">C8P63_12922</name>
</gene>
<dbReference type="SUPFAM" id="SSF56601">
    <property type="entry name" value="beta-lactamase/transpeptidase-like"/>
    <property type="match status" value="1"/>
</dbReference>
<dbReference type="GO" id="GO:0009252">
    <property type="term" value="P:peptidoglycan biosynthetic process"/>
    <property type="evidence" value="ECO:0007669"/>
    <property type="project" value="UniProtKB-UniPathway"/>
</dbReference>
<reference evidence="17 18" key="1">
    <citation type="submission" date="2018-04" db="EMBL/GenBank/DDBJ databases">
        <title>Genomic Encyclopedia of Archaeal and Bacterial Type Strains, Phase II (KMG-II): from individual species to whole genera.</title>
        <authorList>
            <person name="Goeker M."/>
        </authorList>
    </citation>
    <scope>NUCLEOTIDE SEQUENCE [LARGE SCALE GENOMIC DNA]</scope>
    <source>
        <strain evidence="17 18">DSM 45787</strain>
    </source>
</reference>
<keyword evidence="7" id="KW-0732">Signal</keyword>